<dbReference type="InterPro" id="IPR043741">
    <property type="entry name" value="DUF5686"/>
</dbReference>
<dbReference type="Pfam" id="PF18939">
    <property type="entry name" value="DUF5686"/>
    <property type="match status" value="1"/>
</dbReference>
<protein>
    <submittedName>
        <fullName evidence="1">Uncharacterized protein</fullName>
    </submittedName>
</protein>
<proteinExistence type="predicted"/>
<dbReference type="HOGENOM" id="CLU_507012_0_0_10"/>
<dbReference type="SUPFAM" id="SSF49464">
    <property type="entry name" value="Carboxypeptidase regulatory domain-like"/>
    <property type="match status" value="1"/>
</dbReference>
<dbReference type="Pfam" id="PF13715">
    <property type="entry name" value="CarbopepD_reg_2"/>
    <property type="match status" value="1"/>
</dbReference>
<dbReference type="InterPro" id="IPR008969">
    <property type="entry name" value="CarboxyPept-like_regulatory"/>
</dbReference>
<dbReference type="AlphaFoldDB" id="A0A098BZP9"/>
<evidence type="ECO:0000313" key="2">
    <source>
        <dbReference type="Proteomes" id="UP000032417"/>
    </source>
</evidence>
<reference evidence="1 2" key="1">
    <citation type="submission" date="2014-08" db="EMBL/GenBank/DDBJ databases">
        <authorList>
            <person name="Wibberg D."/>
        </authorList>
    </citation>
    <scope>NUCLEOTIDE SEQUENCE [LARGE SCALE GENOMIC DNA]</scope>
    <source>
        <strain evidence="2">ING2-E5B</strain>
    </source>
</reference>
<gene>
    <name evidence="1" type="ORF">ING2E5B_0881</name>
</gene>
<keyword evidence="2" id="KW-1185">Reference proteome</keyword>
<dbReference type="STRING" id="1562970.ING2E5B_0881"/>
<dbReference type="EMBL" id="LN515532">
    <property type="protein sequence ID" value="CEA15643.1"/>
    <property type="molecule type" value="Genomic_DNA"/>
</dbReference>
<organism evidence="1 2">
    <name type="scientific">Fermentimonas caenicola</name>
    <dbReference type="NCBI Taxonomy" id="1562970"/>
    <lineage>
        <taxon>Bacteria</taxon>
        <taxon>Pseudomonadati</taxon>
        <taxon>Bacteroidota</taxon>
        <taxon>Bacteroidia</taxon>
        <taxon>Bacteroidales</taxon>
        <taxon>Dysgonomonadaceae</taxon>
        <taxon>Fermentimonas</taxon>
    </lineage>
</organism>
<sequence length="537" mass="62367">MPKIRILVYVLTCVLSYSVYGQNIMIKGKVLDAKYKTPVPYAAIYIHNTPNGTISDNVGEFSFEAPISLKESTLVIARQKYKLQYIELVNQLNSDFLVFLEPDNFELLSKNLQDSLNDRSNKIANTINSLANFVKDDWIPLGNPESYKFDFGRIQTLPTYNPIEGLRLRMGIASNGRLSPNIFINSYIAYGLKDHKWKYRGELSYSFDKKAYHENEFPKNKVSLVYENDIYSPGEMHPLSPNNMLLITFRRSENEATYRNFGEIYYEREYKNGISHTFNIRKSRLVPQGNLRFEQLTSDITSPNGELRSIDNQLNTLEAGVHFRYSAREAYEQQKRRRRPIEMESPVFFLSHSVGTYEQFNKTHNYHRSELSIQKRFQMGSAGRVDAVGEVMKVWNSVPFPLLVYPNQRIRHHIENNAFFLNRALEFVADEQYTMRFTFVGDDLLLSKVPILDKFSMKELMTVRASYGKLNDRNRPTSGALYDFPERSFEYGSVPYIEGAIGVTNILGLVRIEYVHRFTYRDHPEALLGKIRFDVTL</sequence>
<dbReference type="OrthoDB" id="983143at2"/>
<dbReference type="Proteomes" id="UP000032417">
    <property type="component" value="Chromosome 1"/>
</dbReference>
<name>A0A098BZP9_9BACT</name>
<dbReference type="KEGG" id="pbt:ING2E5B_0881"/>
<evidence type="ECO:0000313" key="1">
    <source>
        <dbReference type="EMBL" id="CEA15643.1"/>
    </source>
</evidence>
<accession>A0A098BZP9</accession>